<evidence type="ECO:0000259" key="1">
    <source>
        <dbReference type="Pfam" id="PF04545"/>
    </source>
</evidence>
<dbReference type="AlphaFoldDB" id="X1MMF8"/>
<feature type="non-terminal residue" evidence="2">
    <location>
        <position position="248"/>
    </location>
</feature>
<dbReference type="InterPro" id="IPR036388">
    <property type="entry name" value="WH-like_DNA-bd_sf"/>
</dbReference>
<dbReference type="InterPro" id="IPR007630">
    <property type="entry name" value="RNA_pol_sigma70_r4"/>
</dbReference>
<dbReference type="InterPro" id="IPR000943">
    <property type="entry name" value="RNA_pol_sigma70"/>
</dbReference>
<reference evidence="2" key="1">
    <citation type="journal article" date="2014" name="Front. Microbiol.">
        <title>High frequency of phylogenetically diverse reductive dehalogenase-homologous genes in deep subseafloor sedimentary metagenomes.</title>
        <authorList>
            <person name="Kawai M."/>
            <person name="Futagami T."/>
            <person name="Toyoda A."/>
            <person name="Takaki Y."/>
            <person name="Nishi S."/>
            <person name="Hori S."/>
            <person name="Arai W."/>
            <person name="Tsubouchi T."/>
            <person name="Morono Y."/>
            <person name="Uchiyama I."/>
            <person name="Ito T."/>
            <person name="Fujiyama A."/>
            <person name="Inagaki F."/>
            <person name="Takami H."/>
        </authorList>
    </citation>
    <scope>NUCLEOTIDE SEQUENCE</scope>
    <source>
        <strain evidence="2">Expedition CK06-06</strain>
    </source>
</reference>
<accession>X1MMF8</accession>
<protein>
    <recommendedName>
        <fullName evidence="1">RNA polymerase sigma-70 region 4 domain-containing protein</fullName>
    </recommendedName>
</protein>
<feature type="domain" description="RNA polymerase sigma-70 region 4" evidence="1">
    <location>
        <begin position="2"/>
        <end position="44"/>
    </location>
</feature>
<dbReference type="PRINTS" id="PR00046">
    <property type="entry name" value="SIGMA70FCT"/>
</dbReference>
<sequence length="248" mass="28899">TREVISRRFGLKTGQKETLEAIGKDYGITRERVRQIEEGGFLRLEPQRLPSKECQKTFQYFTDQLKNFGDLKKEDILLQDLGGRRFQPQIYFLLTLGPNFEKVGESDEFYSLWTINQNSLVLAKKAIDSFYNQLKKNNRPLSLKDFRLSYPPSQTTLISYLEISKKIQKGADNLFGLKDWPEINPRGVKDKAYLVFKKTKKPLHFNRVAELIDTALPQTVHNELIRDERFVLVGRGIYALREWGYESG</sequence>
<dbReference type="InterPro" id="IPR038087">
    <property type="entry name" value="RNAP_delta_N_dom_sf"/>
</dbReference>
<dbReference type="Gene3D" id="1.10.10.10">
    <property type="entry name" value="Winged helix-like DNA-binding domain superfamily/Winged helix DNA-binding domain"/>
    <property type="match status" value="1"/>
</dbReference>
<proteinExistence type="predicted"/>
<dbReference type="InterPro" id="IPR013324">
    <property type="entry name" value="RNA_pol_sigma_r3/r4-like"/>
</dbReference>
<gene>
    <name evidence="2" type="ORF">S06H3_21647</name>
</gene>
<dbReference type="EMBL" id="BARV01011404">
    <property type="protein sequence ID" value="GAI07544.1"/>
    <property type="molecule type" value="Genomic_DNA"/>
</dbReference>
<evidence type="ECO:0000313" key="2">
    <source>
        <dbReference type="EMBL" id="GAI07544.1"/>
    </source>
</evidence>
<name>X1MMF8_9ZZZZ</name>
<dbReference type="GO" id="GO:0003700">
    <property type="term" value="F:DNA-binding transcription factor activity"/>
    <property type="evidence" value="ECO:0007669"/>
    <property type="project" value="InterPro"/>
</dbReference>
<organism evidence="2">
    <name type="scientific">marine sediment metagenome</name>
    <dbReference type="NCBI Taxonomy" id="412755"/>
    <lineage>
        <taxon>unclassified sequences</taxon>
        <taxon>metagenomes</taxon>
        <taxon>ecological metagenomes</taxon>
    </lineage>
</organism>
<dbReference type="SUPFAM" id="SSF88659">
    <property type="entry name" value="Sigma3 and sigma4 domains of RNA polymerase sigma factors"/>
    <property type="match status" value="1"/>
</dbReference>
<dbReference type="Gene3D" id="1.10.10.1250">
    <property type="entry name" value="RNA polymerase, subunit delta, N-terminal domain"/>
    <property type="match status" value="1"/>
</dbReference>
<dbReference type="GO" id="GO:0006352">
    <property type="term" value="P:DNA-templated transcription initiation"/>
    <property type="evidence" value="ECO:0007669"/>
    <property type="project" value="InterPro"/>
</dbReference>
<dbReference type="Pfam" id="PF04545">
    <property type="entry name" value="Sigma70_r4"/>
    <property type="match status" value="1"/>
</dbReference>
<comment type="caution">
    <text evidence="2">The sequence shown here is derived from an EMBL/GenBank/DDBJ whole genome shotgun (WGS) entry which is preliminary data.</text>
</comment>
<feature type="non-terminal residue" evidence="2">
    <location>
        <position position="1"/>
    </location>
</feature>